<dbReference type="InterPro" id="IPR001296">
    <property type="entry name" value="Glyco_trans_1"/>
</dbReference>
<proteinExistence type="predicted"/>
<comment type="caution">
    <text evidence="2">The sequence shown here is derived from an EMBL/GenBank/DDBJ whole genome shotgun (WGS) entry which is preliminary data.</text>
</comment>
<dbReference type="GO" id="GO:0016757">
    <property type="term" value="F:glycosyltransferase activity"/>
    <property type="evidence" value="ECO:0007669"/>
    <property type="project" value="UniProtKB-KW"/>
</dbReference>
<dbReference type="Pfam" id="PF00534">
    <property type="entry name" value="Glycos_transf_1"/>
    <property type="match status" value="1"/>
</dbReference>
<evidence type="ECO:0000313" key="3">
    <source>
        <dbReference type="Proteomes" id="UP001629260"/>
    </source>
</evidence>
<dbReference type="Gene3D" id="3.40.50.2000">
    <property type="entry name" value="Glycogen Phosphorylase B"/>
    <property type="match status" value="2"/>
</dbReference>
<organism evidence="2 3">
    <name type="scientific">Flavobacterium plantiphilum</name>
    <dbReference type="NCBI Taxonomy" id="3163297"/>
    <lineage>
        <taxon>Bacteria</taxon>
        <taxon>Pseudomonadati</taxon>
        <taxon>Bacteroidota</taxon>
        <taxon>Flavobacteriia</taxon>
        <taxon>Flavobacteriales</taxon>
        <taxon>Flavobacteriaceae</taxon>
        <taxon>Flavobacterium</taxon>
    </lineage>
</organism>
<evidence type="ECO:0000259" key="1">
    <source>
        <dbReference type="Pfam" id="PF00534"/>
    </source>
</evidence>
<dbReference type="EC" id="2.4.-.-" evidence="2"/>
<name>A0ABW8XX11_9FLAO</name>
<gene>
    <name evidence="2" type="ORF">ABS764_13020</name>
</gene>
<keyword evidence="2" id="KW-0328">Glycosyltransferase</keyword>
<dbReference type="Proteomes" id="UP001629260">
    <property type="component" value="Unassembled WGS sequence"/>
</dbReference>
<accession>A0ABW8XX11</accession>
<feature type="domain" description="Glycosyl transferase family 1" evidence="1">
    <location>
        <begin position="236"/>
        <end position="388"/>
    </location>
</feature>
<dbReference type="PANTHER" id="PTHR45947:SF3">
    <property type="entry name" value="SULFOQUINOVOSYL TRANSFERASE SQD2"/>
    <property type="match status" value="1"/>
</dbReference>
<keyword evidence="2" id="KW-0808">Transferase</keyword>
<dbReference type="CDD" id="cd03801">
    <property type="entry name" value="GT4_PimA-like"/>
    <property type="match status" value="1"/>
</dbReference>
<dbReference type="PANTHER" id="PTHR45947">
    <property type="entry name" value="SULFOQUINOVOSYL TRANSFERASE SQD2"/>
    <property type="match status" value="1"/>
</dbReference>
<keyword evidence="3" id="KW-1185">Reference proteome</keyword>
<dbReference type="SUPFAM" id="SSF53756">
    <property type="entry name" value="UDP-Glycosyltransferase/glycogen phosphorylase"/>
    <property type="match status" value="1"/>
</dbReference>
<protein>
    <submittedName>
        <fullName evidence="2">Glycosyltransferase family 4 protein</fullName>
        <ecNumber evidence="2">2.4.-.-</ecNumber>
    </submittedName>
</protein>
<evidence type="ECO:0000313" key="2">
    <source>
        <dbReference type="EMBL" id="MFL9831770.1"/>
    </source>
</evidence>
<reference evidence="2 3" key="1">
    <citation type="submission" date="2024-06" db="EMBL/GenBank/DDBJ databases">
        <authorList>
            <person name="Kaempfer P."/>
            <person name="Viver T."/>
        </authorList>
    </citation>
    <scope>NUCLEOTIDE SEQUENCE [LARGE SCALE GENOMIC DNA]</scope>
    <source>
        <strain evidence="2 3">ST-87</strain>
    </source>
</reference>
<dbReference type="EMBL" id="JBELQA010000007">
    <property type="protein sequence ID" value="MFL9831770.1"/>
    <property type="molecule type" value="Genomic_DNA"/>
</dbReference>
<sequence>MILFSHPTLNANAKALINGLLKNKILYKLFTCIAIFEEQFLFKLGENPKLKDLKRRRLAASWKPYTLSRSFLEFGRLLASKLKLNYLIKHEKGVFCIDKVYKNQDKWVARSLAKSKKQGLKAVYAYEDGALKTFTKAKELGISCIYDLPIGYWKSARLLMEKEFEINPDWSDTLTGFTDSKTKLNQKDQELALADVIYVASSFTKKTLEDYSGSLAEIKVIPYGFPEVSIKKEYTALEGRKLRVLFVGGLSQRKGISYLFDAVNGLQDKITLTVVGHKAIPDCVALNDALESHNWIPSLSHDQVLACMREHDVFVFPSLFEGFGLVITEAMSQGVPVITTDRTAGPDLINNGVDGWIVPAASSVAIKEVFLQILETPEILKQFGLAAQSKAKTRPWSVYGQEMAESLSSLQAIKNQNTCI</sequence>
<dbReference type="InterPro" id="IPR050194">
    <property type="entry name" value="Glycosyltransferase_grp1"/>
</dbReference>
<dbReference type="RefSeq" id="WP_408082238.1">
    <property type="nucleotide sequence ID" value="NZ_JBELQA010000007.1"/>
</dbReference>